<dbReference type="AlphaFoldDB" id="A0A9P0KHT9"/>
<evidence type="ECO:0000313" key="10">
    <source>
        <dbReference type="Proteomes" id="UP001152888"/>
    </source>
</evidence>
<accession>A0A9P0KHT9</accession>
<keyword evidence="4" id="KW-0540">Nuclease</keyword>
<keyword evidence="6" id="KW-0378">Hydrolase</keyword>
<dbReference type="PANTHER" id="PTHR22930">
    <property type="match status" value="1"/>
</dbReference>
<proteinExistence type="inferred from homology"/>
<dbReference type="GO" id="GO:0005634">
    <property type="term" value="C:nucleus"/>
    <property type="evidence" value="ECO:0007669"/>
    <property type="project" value="UniProtKB-SubCell"/>
</dbReference>
<comment type="subcellular location">
    <subcellularLocation>
        <location evidence="2">Nucleus</location>
    </subcellularLocation>
</comment>
<reference evidence="9" key="1">
    <citation type="submission" date="2022-03" db="EMBL/GenBank/DDBJ databases">
        <authorList>
            <person name="Sayadi A."/>
        </authorList>
    </citation>
    <scope>NUCLEOTIDE SEQUENCE</scope>
</reference>
<keyword evidence="10" id="KW-1185">Reference proteome</keyword>
<evidence type="ECO:0000259" key="8">
    <source>
        <dbReference type="Pfam" id="PF13359"/>
    </source>
</evidence>
<evidence type="ECO:0000256" key="4">
    <source>
        <dbReference type="ARBA" id="ARBA00022722"/>
    </source>
</evidence>
<evidence type="ECO:0000256" key="7">
    <source>
        <dbReference type="ARBA" id="ARBA00023242"/>
    </source>
</evidence>
<keyword evidence="7" id="KW-0539">Nucleus</keyword>
<feature type="domain" description="DDE Tnp4" evidence="8">
    <location>
        <begin position="128"/>
        <end position="293"/>
    </location>
</feature>
<evidence type="ECO:0000256" key="6">
    <source>
        <dbReference type="ARBA" id="ARBA00022801"/>
    </source>
</evidence>
<gene>
    <name evidence="9" type="ORF">ACAOBT_LOCUS11057</name>
</gene>
<evidence type="ECO:0000313" key="9">
    <source>
        <dbReference type="EMBL" id="CAH1974386.1"/>
    </source>
</evidence>
<evidence type="ECO:0000256" key="5">
    <source>
        <dbReference type="ARBA" id="ARBA00022723"/>
    </source>
</evidence>
<organism evidence="9 10">
    <name type="scientific">Acanthoscelides obtectus</name>
    <name type="common">Bean weevil</name>
    <name type="synonym">Bruchus obtectus</name>
    <dbReference type="NCBI Taxonomy" id="200917"/>
    <lineage>
        <taxon>Eukaryota</taxon>
        <taxon>Metazoa</taxon>
        <taxon>Ecdysozoa</taxon>
        <taxon>Arthropoda</taxon>
        <taxon>Hexapoda</taxon>
        <taxon>Insecta</taxon>
        <taxon>Pterygota</taxon>
        <taxon>Neoptera</taxon>
        <taxon>Endopterygota</taxon>
        <taxon>Coleoptera</taxon>
        <taxon>Polyphaga</taxon>
        <taxon>Cucujiformia</taxon>
        <taxon>Chrysomeloidea</taxon>
        <taxon>Chrysomelidae</taxon>
        <taxon>Bruchinae</taxon>
        <taxon>Bruchini</taxon>
        <taxon>Acanthoscelides</taxon>
    </lineage>
</organism>
<comment type="caution">
    <text evidence="9">The sequence shown here is derived from an EMBL/GenBank/DDBJ whole genome shotgun (WGS) entry which is preliminary data.</text>
</comment>
<dbReference type="PANTHER" id="PTHR22930:SF269">
    <property type="entry name" value="NUCLEASE HARBI1-LIKE PROTEIN"/>
    <property type="match status" value="1"/>
</dbReference>
<evidence type="ECO:0000256" key="1">
    <source>
        <dbReference type="ARBA" id="ARBA00001968"/>
    </source>
</evidence>
<sequence>MEKQIDELVAEPSGEFKKFSRMSLNDFEYLLNQISSQISKQDTQLRKAIPAQIRLAITLRYLATGDSYESLHFLFKISPQIISEIIPEVCLALCQALKDEIRIPSCPEEWLCIEKGFARKFPRAIGSIDGKHIVLDCPFNSGSKYYNYKRTYSIVLLALVDSQYNFIFADIGCQGRISDGGVFTNTLLWNKICTNSLNLPPPHPLPGSNIDVPYIFLGDGAFALSEHLMKPYPGQHNIGSEKREFNKRLSSARVVVENTFGMMTARFKVFRKPIPLQPEKATLITMTCILLHNFLRRSSTSSCIYTPPGFIDIYDDDSVLIQPGSWRKEQEKTCAIRNLRNVDRRSPKDATEIRNEFTKYLSNV</sequence>
<dbReference type="InterPro" id="IPR027806">
    <property type="entry name" value="HARBI1_dom"/>
</dbReference>
<dbReference type="GO" id="GO:0046872">
    <property type="term" value="F:metal ion binding"/>
    <property type="evidence" value="ECO:0007669"/>
    <property type="project" value="UniProtKB-KW"/>
</dbReference>
<dbReference type="GO" id="GO:0004518">
    <property type="term" value="F:nuclease activity"/>
    <property type="evidence" value="ECO:0007669"/>
    <property type="project" value="UniProtKB-KW"/>
</dbReference>
<comment type="cofactor">
    <cofactor evidence="1">
        <name>a divalent metal cation</name>
        <dbReference type="ChEBI" id="CHEBI:60240"/>
    </cofactor>
</comment>
<dbReference type="InterPro" id="IPR045249">
    <property type="entry name" value="HARBI1-like"/>
</dbReference>
<protein>
    <recommendedName>
        <fullName evidence="8">DDE Tnp4 domain-containing protein</fullName>
    </recommendedName>
</protein>
<dbReference type="GO" id="GO:0016787">
    <property type="term" value="F:hydrolase activity"/>
    <property type="evidence" value="ECO:0007669"/>
    <property type="project" value="UniProtKB-KW"/>
</dbReference>
<evidence type="ECO:0000256" key="3">
    <source>
        <dbReference type="ARBA" id="ARBA00006958"/>
    </source>
</evidence>
<name>A0A9P0KHT9_ACAOB</name>
<evidence type="ECO:0000256" key="2">
    <source>
        <dbReference type="ARBA" id="ARBA00004123"/>
    </source>
</evidence>
<dbReference type="EMBL" id="CAKOFQ010006824">
    <property type="protein sequence ID" value="CAH1974386.1"/>
    <property type="molecule type" value="Genomic_DNA"/>
</dbReference>
<dbReference type="Proteomes" id="UP001152888">
    <property type="component" value="Unassembled WGS sequence"/>
</dbReference>
<dbReference type="Pfam" id="PF13359">
    <property type="entry name" value="DDE_Tnp_4"/>
    <property type="match status" value="1"/>
</dbReference>
<dbReference type="OrthoDB" id="8189124at2759"/>
<comment type="similarity">
    <text evidence="3">Belongs to the HARBI1 family.</text>
</comment>
<keyword evidence="5" id="KW-0479">Metal-binding</keyword>